<evidence type="ECO:0000256" key="5">
    <source>
        <dbReference type="ARBA" id="ARBA00022840"/>
    </source>
</evidence>
<proteinExistence type="predicted"/>
<protein>
    <recommendedName>
        <fullName evidence="6">Protein kinase domain-containing protein</fullName>
    </recommendedName>
</protein>
<dbReference type="STRING" id="341663.Q0CMI4"/>
<dbReference type="Pfam" id="PF00069">
    <property type="entry name" value="Pkinase"/>
    <property type="match status" value="1"/>
</dbReference>
<dbReference type="SMART" id="SM00220">
    <property type="entry name" value="S_TKc"/>
    <property type="match status" value="1"/>
</dbReference>
<dbReference type="InterPro" id="IPR000719">
    <property type="entry name" value="Prot_kinase_dom"/>
</dbReference>
<sequence length="315" mass="35305">MASTRSPPVRDDYLIISSGLVSSCNNRWRWLPPRYVAIKVNACNYASQESAEQELRITEHITNANPRHPGRNFVATLLDSFHLKSDNVLLALRNRSILDAVAQDEMNSPSPRKHLDDRDIYLSRNYWSLSPDDLGRSVITDFGLAVRGDGPANCHPIQPEGYRAPEVCLGGEWSYSVDIWNLGVMVETSLSSSRPPLIVYQLWDLFYGRGPFDTTPDSRGANPADAVHLGQIVSLLGAPPPDLLDRGKETSRYFDAKGQLKFPELIGKKDLLPMAKEIDDDGGTPQFIDLISKMLRWRPEDRATAEDLLSHPWLP</sequence>
<dbReference type="Gene3D" id="1.10.510.10">
    <property type="entry name" value="Transferase(Phosphotransferase) domain 1"/>
    <property type="match status" value="3"/>
</dbReference>
<dbReference type="eggNOG" id="KOG1290">
    <property type="taxonomic scope" value="Eukaryota"/>
</dbReference>
<dbReference type="PANTHER" id="PTHR24058">
    <property type="entry name" value="DUAL SPECIFICITY PROTEIN KINASE"/>
    <property type="match status" value="1"/>
</dbReference>
<feature type="domain" description="Protein kinase" evidence="6">
    <location>
        <begin position="1"/>
        <end position="314"/>
    </location>
</feature>
<dbReference type="SUPFAM" id="SSF56112">
    <property type="entry name" value="Protein kinase-like (PK-like)"/>
    <property type="match status" value="1"/>
</dbReference>
<dbReference type="Proteomes" id="UP000007963">
    <property type="component" value="Unassembled WGS sequence"/>
</dbReference>
<dbReference type="GeneID" id="4320892"/>
<accession>Q0CMI4</accession>
<evidence type="ECO:0000313" key="7">
    <source>
        <dbReference type="EMBL" id="EAU34169.1"/>
    </source>
</evidence>
<evidence type="ECO:0000259" key="6">
    <source>
        <dbReference type="PROSITE" id="PS50011"/>
    </source>
</evidence>
<dbReference type="InterPro" id="IPR050494">
    <property type="entry name" value="Ser_Thr_dual-spec_kinase"/>
</dbReference>
<evidence type="ECO:0000256" key="1">
    <source>
        <dbReference type="ARBA" id="ARBA00022527"/>
    </source>
</evidence>
<dbReference type="GO" id="GO:0004674">
    <property type="term" value="F:protein serine/threonine kinase activity"/>
    <property type="evidence" value="ECO:0007669"/>
    <property type="project" value="UniProtKB-KW"/>
</dbReference>
<organism evidence="7 8">
    <name type="scientific">Aspergillus terreus (strain NIH 2624 / FGSC A1156)</name>
    <dbReference type="NCBI Taxonomy" id="341663"/>
    <lineage>
        <taxon>Eukaryota</taxon>
        <taxon>Fungi</taxon>
        <taxon>Dikarya</taxon>
        <taxon>Ascomycota</taxon>
        <taxon>Pezizomycotina</taxon>
        <taxon>Eurotiomycetes</taxon>
        <taxon>Eurotiomycetidae</taxon>
        <taxon>Eurotiales</taxon>
        <taxon>Aspergillaceae</taxon>
        <taxon>Aspergillus</taxon>
        <taxon>Aspergillus subgen. Circumdati</taxon>
    </lineage>
</organism>
<dbReference type="OrthoDB" id="5979581at2759"/>
<dbReference type="VEuPathDB" id="FungiDB:ATEG_05100"/>
<keyword evidence="2" id="KW-0808">Transferase</keyword>
<dbReference type="RefSeq" id="XP_001214278.1">
    <property type="nucleotide sequence ID" value="XM_001214278.1"/>
</dbReference>
<dbReference type="PROSITE" id="PS51257">
    <property type="entry name" value="PROKAR_LIPOPROTEIN"/>
    <property type="match status" value="1"/>
</dbReference>
<keyword evidence="3" id="KW-0547">Nucleotide-binding</keyword>
<evidence type="ECO:0000313" key="8">
    <source>
        <dbReference type="Proteomes" id="UP000007963"/>
    </source>
</evidence>
<evidence type="ECO:0000256" key="4">
    <source>
        <dbReference type="ARBA" id="ARBA00022777"/>
    </source>
</evidence>
<reference evidence="8" key="1">
    <citation type="submission" date="2005-09" db="EMBL/GenBank/DDBJ databases">
        <title>Annotation of the Aspergillus terreus NIH2624 genome.</title>
        <authorList>
            <person name="Birren B.W."/>
            <person name="Lander E.S."/>
            <person name="Galagan J.E."/>
            <person name="Nusbaum C."/>
            <person name="Devon K."/>
            <person name="Henn M."/>
            <person name="Ma L.-J."/>
            <person name="Jaffe D.B."/>
            <person name="Butler J."/>
            <person name="Alvarez P."/>
            <person name="Gnerre S."/>
            <person name="Grabherr M."/>
            <person name="Kleber M."/>
            <person name="Mauceli E.W."/>
            <person name="Brockman W."/>
            <person name="Rounsley S."/>
            <person name="Young S.K."/>
            <person name="LaButti K."/>
            <person name="Pushparaj V."/>
            <person name="DeCaprio D."/>
            <person name="Crawford M."/>
            <person name="Koehrsen M."/>
            <person name="Engels R."/>
            <person name="Montgomery P."/>
            <person name="Pearson M."/>
            <person name="Howarth C."/>
            <person name="Larson L."/>
            <person name="Luoma S."/>
            <person name="White J."/>
            <person name="Alvarado L."/>
            <person name="Kodira C.D."/>
            <person name="Zeng Q."/>
            <person name="Oleary S."/>
            <person name="Yandava C."/>
            <person name="Denning D.W."/>
            <person name="Nierman W.C."/>
            <person name="Milne T."/>
            <person name="Madden K."/>
        </authorList>
    </citation>
    <scope>NUCLEOTIDE SEQUENCE [LARGE SCALE GENOMIC DNA]</scope>
    <source>
        <strain evidence="8">NIH 2624 / FGSC A1156</strain>
    </source>
</reference>
<keyword evidence="5" id="KW-0067">ATP-binding</keyword>
<dbReference type="EMBL" id="CH476600">
    <property type="protein sequence ID" value="EAU34169.1"/>
    <property type="molecule type" value="Genomic_DNA"/>
</dbReference>
<dbReference type="PROSITE" id="PS50011">
    <property type="entry name" value="PROTEIN_KINASE_DOM"/>
    <property type="match status" value="1"/>
</dbReference>
<keyword evidence="1" id="KW-0723">Serine/threonine-protein kinase</keyword>
<dbReference type="HOGENOM" id="CLU_000288_81_1_1"/>
<keyword evidence="4" id="KW-0418">Kinase</keyword>
<evidence type="ECO:0000256" key="2">
    <source>
        <dbReference type="ARBA" id="ARBA00022679"/>
    </source>
</evidence>
<dbReference type="Gene3D" id="3.30.200.20">
    <property type="entry name" value="Phosphorylase Kinase, domain 1"/>
    <property type="match status" value="1"/>
</dbReference>
<dbReference type="GO" id="GO:0005524">
    <property type="term" value="F:ATP binding"/>
    <property type="evidence" value="ECO:0007669"/>
    <property type="project" value="UniProtKB-KW"/>
</dbReference>
<name>Q0CMI4_ASPTN</name>
<dbReference type="InterPro" id="IPR011009">
    <property type="entry name" value="Kinase-like_dom_sf"/>
</dbReference>
<gene>
    <name evidence="7" type="ORF">ATEG_05100</name>
</gene>
<dbReference type="OMA" id="CEPLWML"/>
<dbReference type="AlphaFoldDB" id="Q0CMI4"/>
<evidence type="ECO:0000256" key="3">
    <source>
        <dbReference type="ARBA" id="ARBA00022741"/>
    </source>
</evidence>